<dbReference type="RefSeq" id="WP_166949475.1">
    <property type="nucleotide sequence ID" value="NZ_JAARLZ010000007.1"/>
</dbReference>
<keyword evidence="2" id="KW-1185">Reference proteome</keyword>
<comment type="caution">
    <text evidence="1">The sequence shown here is derived from an EMBL/GenBank/DDBJ whole genome shotgun (WGS) entry which is preliminary data.</text>
</comment>
<dbReference type="AlphaFoldDB" id="A0A7X5UBS6"/>
<dbReference type="Gene3D" id="1.10.600.10">
    <property type="entry name" value="Farnesyl Diphosphate Synthase"/>
    <property type="match status" value="1"/>
</dbReference>
<evidence type="ECO:0000313" key="2">
    <source>
        <dbReference type="Proteomes" id="UP000490980"/>
    </source>
</evidence>
<organism evidence="1 2">
    <name type="scientific">Luteibacter anthropi</name>
    <dbReference type="NCBI Taxonomy" id="564369"/>
    <lineage>
        <taxon>Bacteria</taxon>
        <taxon>Pseudomonadati</taxon>
        <taxon>Pseudomonadota</taxon>
        <taxon>Gammaproteobacteria</taxon>
        <taxon>Lysobacterales</taxon>
        <taxon>Rhodanobacteraceae</taxon>
        <taxon>Luteibacter</taxon>
    </lineage>
</organism>
<evidence type="ECO:0000313" key="1">
    <source>
        <dbReference type="EMBL" id="NII07525.1"/>
    </source>
</evidence>
<reference evidence="1 2" key="1">
    <citation type="submission" date="2020-03" db="EMBL/GenBank/DDBJ databases">
        <authorList>
            <person name="Lai Q."/>
        </authorList>
    </citation>
    <scope>NUCLEOTIDE SEQUENCE [LARGE SCALE GENOMIC DNA]</scope>
    <source>
        <strain evidence="1 2">CCUG 25036</strain>
    </source>
</reference>
<protein>
    <submittedName>
        <fullName evidence="1">Squalene/phytoene synthase family protein</fullName>
    </submittedName>
</protein>
<proteinExistence type="predicted"/>
<dbReference type="InterPro" id="IPR008949">
    <property type="entry name" value="Isoprenoid_synthase_dom_sf"/>
</dbReference>
<dbReference type="Pfam" id="PF00494">
    <property type="entry name" value="SQS_PSY"/>
    <property type="match status" value="1"/>
</dbReference>
<dbReference type="Proteomes" id="UP000490980">
    <property type="component" value="Unassembled WGS sequence"/>
</dbReference>
<sequence length="279" mass="30117">MTDGATQSFVDKWLAVQPQQRVALGFVDPAVRDEHVALAAFEQELISSAYGIREPQVAAAKLQWWAEELSGAAASGGRHPLTKVLFASERARKVDTRLWLAPVLAAMAQLEQGTASDFAAQVVAARNLHGSLAALENAWWFGGQVPVEAATRIATLSHLVFALSRLELDADHERLPLPMSRLARHGLSRAQLKDDSPARREALKAQLGELADGLRDALSLNEPLSTFRGLEGRTALATARGAAKAAEPFAELHRRQSLTGPATAFRAWRAARQAASRLG</sequence>
<dbReference type="EMBL" id="JAARLZ010000007">
    <property type="protein sequence ID" value="NII07525.1"/>
    <property type="molecule type" value="Genomic_DNA"/>
</dbReference>
<accession>A0A7X5UBS6</accession>
<dbReference type="InterPro" id="IPR002060">
    <property type="entry name" value="Squ/phyt_synthse"/>
</dbReference>
<gene>
    <name evidence="1" type="ORF">HBF25_14160</name>
</gene>
<dbReference type="SUPFAM" id="SSF48576">
    <property type="entry name" value="Terpenoid synthases"/>
    <property type="match status" value="1"/>
</dbReference>
<name>A0A7X5UBS6_9GAMM</name>